<protein>
    <recommendedName>
        <fullName evidence="2">DUF6699 domain-containing protein</fullName>
    </recommendedName>
</protein>
<comment type="caution">
    <text evidence="3">The sequence shown here is derived from an EMBL/GenBank/DDBJ whole genome shotgun (WGS) entry which is preliminary data.</text>
</comment>
<organism evidence="3 4">
    <name type="scientific">Rhodocollybia butyracea</name>
    <dbReference type="NCBI Taxonomy" id="206335"/>
    <lineage>
        <taxon>Eukaryota</taxon>
        <taxon>Fungi</taxon>
        <taxon>Dikarya</taxon>
        <taxon>Basidiomycota</taxon>
        <taxon>Agaricomycotina</taxon>
        <taxon>Agaricomycetes</taxon>
        <taxon>Agaricomycetidae</taxon>
        <taxon>Agaricales</taxon>
        <taxon>Marasmiineae</taxon>
        <taxon>Omphalotaceae</taxon>
        <taxon>Rhodocollybia</taxon>
    </lineage>
</organism>
<feature type="compositionally biased region" description="Low complexity" evidence="1">
    <location>
        <begin position="195"/>
        <end position="235"/>
    </location>
</feature>
<dbReference type="InterPro" id="IPR046522">
    <property type="entry name" value="DUF6699"/>
</dbReference>
<feature type="compositionally biased region" description="Pro residues" evidence="1">
    <location>
        <begin position="159"/>
        <end position="171"/>
    </location>
</feature>
<keyword evidence="4" id="KW-1185">Reference proteome</keyword>
<dbReference type="OrthoDB" id="3241567at2759"/>
<feature type="region of interest" description="Disordered" evidence="1">
    <location>
        <begin position="130"/>
        <end position="264"/>
    </location>
</feature>
<feature type="compositionally biased region" description="Basic residues" evidence="1">
    <location>
        <begin position="185"/>
        <end position="194"/>
    </location>
</feature>
<feature type="domain" description="DUF6699" evidence="2">
    <location>
        <begin position="354"/>
        <end position="537"/>
    </location>
</feature>
<evidence type="ECO:0000313" key="4">
    <source>
        <dbReference type="Proteomes" id="UP000772434"/>
    </source>
</evidence>
<name>A0A9P5Q5E1_9AGAR</name>
<feature type="compositionally biased region" description="Pro residues" evidence="1">
    <location>
        <begin position="253"/>
        <end position="262"/>
    </location>
</feature>
<proteinExistence type="predicted"/>
<dbReference type="Proteomes" id="UP000772434">
    <property type="component" value="Unassembled WGS sequence"/>
</dbReference>
<dbReference type="EMBL" id="JADNRY010000001">
    <property type="protein sequence ID" value="KAF9078779.1"/>
    <property type="molecule type" value="Genomic_DNA"/>
</dbReference>
<evidence type="ECO:0000313" key="3">
    <source>
        <dbReference type="EMBL" id="KAF9078779.1"/>
    </source>
</evidence>
<evidence type="ECO:0000259" key="2">
    <source>
        <dbReference type="Pfam" id="PF20415"/>
    </source>
</evidence>
<sequence length="561" mass="60646">MVTQSSIKSTVVLLEETLDLRRLSGETLVLLLRTMPLPQLRVPLIFLILHPACHREAQPRLQLITIPCRSGLSLAIPRRSGLSFAIPGHSGMIFGGTAVLRVHHVSYNSLEIWGAFPEAKSSAPVFISSAEPESLPNQDDSSIDGDPTLSSTFTASPEILPPLPDWSPPLPASGWPGHTNNDSSRRRHSRRSRRASASPSNSDSSSSNRSSGSSVHRSTGAPTPGSSSPHHSSGSFDDNPPPPPTQPNTGADHPPPPPPRPNFVPVAAPMVPPVIHYHYMVPTPAPAPVPQAQFQIPLWPTPVAAPSILLQPVVGPPPVWEPGTFPVSRLGDAVPLRVHPNLLYNPMNPSFPVLQWDVVLRPEQARIMTGKQLVRKPSLGEEAVVSITQQELGQPSAGSGSGGEGKIKNVWIESETPILAWWMQHWGPIIIEKSEITVRDVLDAIHAYLSVPLTNGDYKRVTGVQTQTEGINFGNVMRLRSARRLRATNGCELRSVALKGRALDGWLARSMGAEPGESSIYCRSDVLGNVRRFLGVRPVVYSDGSWKLLLGLGPGPVPKFN</sequence>
<dbReference type="AlphaFoldDB" id="A0A9P5Q5E1"/>
<accession>A0A9P5Q5E1</accession>
<gene>
    <name evidence="3" type="ORF">BDP27DRAFT_28819</name>
</gene>
<evidence type="ECO:0000256" key="1">
    <source>
        <dbReference type="SAM" id="MobiDB-lite"/>
    </source>
</evidence>
<dbReference type="Pfam" id="PF20415">
    <property type="entry name" value="DUF6699"/>
    <property type="match status" value="1"/>
</dbReference>
<reference evidence="3" key="1">
    <citation type="submission" date="2020-11" db="EMBL/GenBank/DDBJ databases">
        <authorList>
            <consortium name="DOE Joint Genome Institute"/>
            <person name="Ahrendt S."/>
            <person name="Riley R."/>
            <person name="Andreopoulos W."/>
            <person name="Labutti K."/>
            <person name="Pangilinan J."/>
            <person name="Ruiz-Duenas F.J."/>
            <person name="Barrasa J.M."/>
            <person name="Sanchez-Garcia M."/>
            <person name="Camarero S."/>
            <person name="Miyauchi S."/>
            <person name="Serrano A."/>
            <person name="Linde D."/>
            <person name="Babiker R."/>
            <person name="Drula E."/>
            <person name="Ayuso-Fernandez I."/>
            <person name="Pacheco R."/>
            <person name="Padilla G."/>
            <person name="Ferreira P."/>
            <person name="Barriuso J."/>
            <person name="Kellner H."/>
            <person name="Castanera R."/>
            <person name="Alfaro M."/>
            <person name="Ramirez L."/>
            <person name="Pisabarro A.G."/>
            <person name="Kuo A."/>
            <person name="Tritt A."/>
            <person name="Lipzen A."/>
            <person name="He G."/>
            <person name="Yan M."/>
            <person name="Ng V."/>
            <person name="Cullen D."/>
            <person name="Martin F."/>
            <person name="Rosso M.-N."/>
            <person name="Henrissat B."/>
            <person name="Hibbett D."/>
            <person name="Martinez A.T."/>
            <person name="Grigoriev I.V."/>
        </authorList>
    </citation>
    <scope>NUCLEOTIDE SEQUENCE</scope>
    <source>
        <strain evidence="3">AH 40177</strain>
    </source>
</reference>